<feature type="transmembrane region" description="Helical" evidence="1">
    <location>
        <begin position="62"/>
        <end position="83"/>
    </location>
</feature>
<evidence type="ECO:0000313" key="3">
    <source>
        <dbReference type="EMBL" id="AYL98096.1"/>
    </source>
</evidence>
<keyword evidence="4" id="KW-1185">Reference proteome</keyword>
<feature type="transmembrane region" description="Helical" evidence="1">
    <location>
        <begin position="237"/>
        <end position="256"/>
    </location>
</feature>
<feature type="transmembrane region" description="Helical" evidence="1">
    <location>
        <begin position="207"/>
        <end position="225"/>
    </location>
</feature>
<dbReference type="SUPFAM" id="SSF103481">
    <property type="entry name" value="Multidrug resistance efflux transporter EmrE"/>
    <property type="match status" value="2"/>
</dbReference>
<dbReference type="GO" id="GO:0016020">
    <property type="term" value="C:membrane"/>
    <property type="evidence" value="ECO:0007669"/>
    <property type="project" value="InterPro"/>
</dbReference>
<dbReference type="PANTHER" id="PTHR22911:SF79">
    <property type="entry name" value="MOBA-LIKE NTP TRANSFERASE DOMAIN-CONTAINING PROTEIN"/>
    <property type="match status" value="1"/>
</dbReference>
<feature type="domain" description="EamA" evidence="2">
    <location>
        <begin position="5"/>
        <end position="133"/>
    </location>
</feature>
<keyword evidence="1" id="KW-0812">Transmembrane</keyword>
<feature type="transmembrane region" description="Helical" evidence="1">
    <location>
        <begin position="171"/>
        <end position="195"/>
    </location>
</feature>
<feature type="transmembrane region" description="Helical" evidence="1">
    <location>
        <begin position="116"/>
        <end position="135"/>
    </location>
</feature>
<evidence type="ECO:0000256" key="1">
    <source>
        <dbReference type="SAM" id="Phobius"/>
    </source>
</evidence>
<sequence>MKKTFIMLHIAVILAGFTGVFGKLISLNEYTLTLYRTLFSFLFLALIVWIRRPHFRYPAGNIWQMSRAGLLIATHWVFFYASIKYSNVSVGVVCYCLTSFFTAFLAPMVNKKPFNITELLLSALTLAGIGLIFHFDTSFRTGIVLGVISSFLASLYTIFNERLVKLYDAGVINMYQMLAGSVALAVLLPVYLNFFPSDKIVPGITDTLYLLLLSLFCTVGLYVLVAEVLKKISAFTVNLSFNLEPVYSILLAMVLFNESRQLNISFYGGLLIIIISVILQAGLSQRKTSAAGRAQVS</sequence>
<gene>
    <name evidence="3" type="ORF">HYN43_023655</name>
</gene>
<feature type="domain" description="EamA" evidence="2">
    <location>
        <begin position="141"/>
        <end position="279"/>
    </location>
</feature>
<evidence type="ECO:0000313" key="4">
    <source>
        <dbReference type="Proteomes" id="UP000270046"/>
    </source>
</evidence>
<feature type="transmembrane region" description="Helical" evidence="1">
    <location>
        <begin position="262"/>
        <end position="283"/>
    </location>
</feature>
<feature type="transmembrane region" description="Helical" evidence="1">
    <location>
        <begin position="141"/>
        <end position="159"/>
    </location>
</feature>
<dbReference type="PANTHER" id="PTHR22911">
    <property type="entry name" value="ACYL-MALONYL CONDENSING ENZYME-RELATED"/>
    <property type="match status" value="1"/>
</dbReference>
<evidence type="ECO:0000259" key="2">
    <source>
        <dbReference type="Pfam" id="PF00892"/>
    </source>
</evidence>
<organism evidence="3 4">
    <name type="scientific">Mucilaginibacter celer</name>
    <dbReference type="NCBI Taxonomy" id="2305508"/>
    <lineage>
        <taxon>Bacteria</taxon>
        <taxon>Pseudomonadati</taxon>
        <taxon>Bacteroidota</taxon>
        <taxon>Sphingobacteriia</taxon>
        <taxon>Sphingobacteriales</taxon>
        <taxon>Sphingobacteriaceae</taxon>
        <taxon>Mucilaginibacter</taxon>
    </lineage>
</organism>
<dbReference type="EMBL" id="CP032869">
    <property type="protein sequence ID" value="AYL98096.1"/>
    <property type="molecule type" value="Genomic_DNA"/>
</dbReference>
<dbReference type="Pfam" id="PF00892">
    <property type="entry name" value="EamA"/>
    <property type="match status" value="2"/>
</dbReference>
<keyword evidence="1" id="KW-0472">Membrane</keyword>
<keyword evidence="1" id="KW-1133">Transmembrane helix</keyword>
<dbReference type="Proteomes" id="UP000270046">
    <property type="component" value="Chromosome"/>
</dbReference>
<protein>
    <submittedName>
        <fullName evidence="3">EamA family transporter</fullName>
    </submittedName>
</protein>
<dbReference type="OrthoDB" id="9150437at2"/>
<dbReference type="InterPro" id="IPR037185">
    <property type="entry name" value="EmrE-like"/>
</dbReference>
<proteinExistence type="predicted"/>
<dbReference type="RefSeq" id="WP_119406378.1">
    <property type="nucleotide sequence ID" value="NZ_CP032869.1"/>
</dbReference>
<reference evidence="3 4" key="1">
    <citation type="submission" date="2018-10" db="EMBL/GenBank/DDBJ databases">
        <title>Genome sequencing of Mucilaginibacter sp. HYN0043.</title>
        <authorList>
            <person name="Kim M."/>
            <person name="Yi H."/>
        </authorList>
    </citation>
    <scope>NUCLEOTIDE SEQUENCE [LARGE SCALE GENOMIC DNA]</scope>
    <source>
        <strain evidence="3 4">HYN0043</strain>
    </source>
</reference>
<dbReference type="KEGG" id="muh:HYN43_023655"/>
<dbReference type="AlphaFoldDB" id="A0A494VR70"/>
<name>A0A494VR70_9SPHI</name>
<feature type="transmembrane region" description="Helical" evidence="1">
    <location>
        <begin position="32"/>
        <end position="50"/>
    </location>
</feature>
<dbReference type="InterPro" id="IPR000620">
    <property type="entry name" value="EamA_dom"/>
</dbReference>
<feature type="transmembrane region" description="Helical" evidence="1">
    <location>
        <begin position="89"/>
        <end position="109"/>
    </location>
</feature>
<accession>A0A494VR70</accession>